<dbReference type="Gene3D" id="3.90.1200.10">
    <property type="match status" value="1"/>
</dbReference>
<evidence type="ECO:0000256" key="3">
    <source>
        <dbReference type="ARBA" id="ARBA00038874"/>
    </source>
</evidence>
<comment type="caution">
    <text evidence="4">The sequence shown here is derived from an EMBL/GenBank/DDBJ whole genome shotgun (WGS) entry which is preliminary data.</text>
</comment>
<proteinExistence type="inferred from homology"/>
<dbReference type="SUPFAM" id="SSF56112">
    <property type="entry name" value="Protein kinase-like (PK-like)"/>
    <property type="match status" value="1"/>
</dbReference>
<reference evidence="4 5" key="1">
    <citation type="submission" date="2016-10" db="EMBL/GenBank/DDBJ databases">
        <title>Reductive evolution of mitochondrial metabolism and differential evolution of invasion-related proteins in Cryptosporidium.</title>
        <authorList>
            <person name="Liu S."/>
            <person name="Roellig D.M."/>
            <person name="Guo Y."/>
            <person name="Li N."/>
            <person name="Frace M.A."/>
            <person name="Tang K."/>
            <person name="Zhang L."/>
            <person name="Feng Y."/>
            <person name="Xiao L."/>
        </authorList>
    </citation>
    <scope>NUCLEOTIDE SEQUENCE [LARGE SCALE GENOMIC DNA]</scope>
    <source>
        <strain evidence="4">30847</strain>
    </source>
</reference>
<dbReference type="VEuPathDB" id="CryptoDB:cand_036940"/>
<dbReference type="GO" id="GO:0004305">
    <property type="term" value="F:ethanolamine kinase activity"/>
    <property type="evidence" value="ECO:0007669"/>
    <property type="project" value="UniProtKB-EC"/>
</dbReference>
<dbReference type="CDD" id="cd05157">
    <property type="entry name" value="ETNK_euk"/>
    <property type="match status" value="1"/>
</dbReference>
<evidence type="ECO:0000313" key="4">
    <source>
        <dbReference type="EMBL" id="OII78046.1"/>
    </source>
</evidence>
<keyword evidence="4" id="KW-0808">Transferase</keyword>
<gene>
    <name evidence="4" type="ORF">cand_036940</name>
</gene>
<dbReference type="EMBL" id="LRBS01000010">
    <property type="protein sequence ID" value="OII78046.1"/>
    <property type="molecule type" value="Genomic_DNA"/>
</dbReference>
<dbReference type="GO" id="GO:0005737">
    <property type="term" value="C:cytoplasm"/>
    <property type="evidence" value="ECO:0007669"/>
    <property type="project" value="TreeGrafter"/>
</dbReference>
<evidence type="ECO:0000256" key="2">
    <source>
        <dbReference type="ARBA" id="ARBA00038211"/>
    </source>
</evidence>
<dbReference type="GeneID" id="92367878"/>
<dbReference type="PANTHER" id="PTHR22603:SF66">
    <property type="entry name" value="ETHANOLAMINE KINASE"/>
    <property type="match status" value="1"/>
</dbReference>
<name>A0A1J4MV86_9CRYT</name>
<keyword evidence="4" id="KW-0418">Kinase</keyword>
<protein>
    <recommendedName>
        <fullName evidence="3">ethanolamine kinase</fullName>
        <ecNumber evidence="3">2.7.1.82</ecNumber>
    </recommendedName>
</protein>
<dbReference type="Proteomes" id="UP000186804">
    <property type="component" value="Unassembled WGS sequence"/>
</dbReference>
<evidence type="ECO:0000313" key="5">
    <source>
        <dbReference type="Proteomes" id="UP000186804"/>
    </source>
</evidence>
<dbReference type="OrthoDB" id="10267235at2759"/>
<dbReference type="InterPro" id="IPR011009">
    <property type="entry name" value="Kinase-like_dom_sf"/>
</dbReference>
<dbReference type="PANTHER" id="PTHR22603">
    <property type="entry name" value="CHOLINE/ETHANOALAMINE KINASE"/>
    <property type="match status" value="1"/>
</dbReference>
<accession>A0A1J4MV86</accession>
<organism evidence="4 5">
    <name type="scientific">Cryptosporidium andersoni</name>
    <dbReference type="NCBI Taxonomy" id="117008"/>
    <lineage>
        <taxon>Eukaryota</taxon>
        <taxon>Sar</taxon>
        <taxon>Alveolata</taxon>
        <taxon>Apicomplexa</taxon>
        <taxon>Conoidasida</taxon>
        <taxon>Coccidia</taxon>
        <taxon>Eucoccidiorida</taxon>
        <taxon>Eimeriorina</taxon>
        <taxon>Cryptosporidiidae</taxon>
        <taxon>Cryptosporidium</taxon>
    </lineage>
</organism>
<comment type="pathway">
    <text evidence="1">Phospholipid metabolism; phosphatidylethanolamine biosynthesis; phosphatidylethanolamine from ethanolamine: step 1/3.</text>
</comment>
<dbReference type="EC" id="2.7.1.82" evidence="3"/>
<evidence type="ECO:0000256" key="1">
    <source>
        <dbReference type="ARBA" id="ARBA00037883"/>
    </source>
</evidence>
<dbReference type="RefSeq" id="XP_067069892.1">
    <property type="nucleotide sequence ID" value="XM_067213919.1"/>
</dbReference>
<dbReference type="GO" id="GO:0006646">
    <property type="term" value="P:phosphatidylethanolamine biosynthetic process"/>
    <property type="evidence" value="ECO:0007669"/>
    <property type="project" value="TreeGrafter"/>
</dbReference>
<sequence>MTVNNLSLTGNVESIVLFLIFRNTIQYFFLGTGDLNKYGGATIDSNLWLNNAKDICWKLLETEFCSCCSSNSCLETEIITGGLSNKLVKVWAKKNSFCNVTRQKNIDKLDKVYSVRFYSKERHLFVDEKRDQLIQKLLSDFEMSKQVMSYFSGGQIEEYIHGHSLSVEQIRQKSIYLKVSENMAKLHSIPIHEAINKHIRRQFGEIEDKTDSPISILWPTMNVWIDRAEIIVKSSDNHPCLNINFKELRGILKNIHLFLQRDISSICCSPIVICHCDLLPGNIISTVEGNLKFIDYEFAGTAECAFDIANFFCEWAGFLCDWKYLPTESEQRGFVYNYLRYLLLPPDSIIYTENLVKKLNIQNNDRNTENICLHIGTGIEVTDQMVDCMISTVQLYMLVSNIFWGLWGICKSEVVSGDFDYGVYALKRLSSIYGTEFQHAINKIVKL</sequence>
<dbReference type="Pfam" id="PF01633">
    <property type="entry name" value="Choline_kinase"/>
    <property type="match status" value="1"/>
</dbReference>
<comment type="similarity">
    <text evidence="2">Belongs to the choline/ethanolamine kinase family.</text>
</comment>
<keyword evidence="5" id="KW-1185">Reference proteome</keyword>
<dbReference type="AlphaFoldDB" id="A0A1J4MV86"/>